<dbReference type="GO" id="GO:0016787">
    <property type="term" value="F:hydrolase activity"/>
    <property type="evidence" value="ECO:0007669"/>
    <property type="project" value="InterPro"/>
</dbReference>
<name>A0AAQ3LFC6_9BACT</name>
<proteinExistence type="inferred from homology"/>
<dbReference type="PANTHER" id="PTHR43569">
    <property type="entry name" value="AMIDOHYDROLASE"/>
    <property type="match status" value="1"/>
</dbReference>
<evidence type="ECO:0000259" key="2">
    <source>
        <dbReference type="Pfam" id="PF04909"/>
    </source>
</evidence>
<keyword evidence="4" id="KW-1185">Reference proteome</keyword>
<dbReference type="Pfam" id="PF04909">
    <property type="entry name" value="Amidohydro_2"/>
    <property type="match status" value="1"/>
</dbReference>
<dbReference type="EMBL" id="CP136920">
    <property type="protein sequence ID" value="WOO42703.1"/>
    <property type="molecule type" value="Genomic_DNA"/>
</dbReference>
<accession>A0AAQ3LFC6</accession>
<evidence type="ECO:0000313" key="3">
    <source>
        <dbReference type="EMBL" id="WOO42703.1"/>
    </source>
</evidence>
<reference evidence="3 4" key="1">
    <citation type="submission" date="2023-10" db="EMBL/GenBank/DDBJ databases">
        <title>Rubellicoccus peritrichatus gen. nov., sp. nov., isolated from an algae of coral reef tank.</title>
        <authorList>
            <person name="Luo J."/>
        </authorList>
    </citation>
    <scope>NUCLEOTIDE SEQUENCE [LARGE SCALE GENOMIC DNA]</scope>
    <source>
        <strain evidence="3 4">CR14</strain>
    </source>
</reference>
<protein>
    <submittedName>
        <fullName evidence="3">Amidohydrolase</fullName>
    </submittedName>
</protein>
<dbReference type="InterPro" id="IPR052350">
    <property type="entry name" value="Metallo-dep_Lactonases"/>
</dbReference>
<dbReference type="InterPro" id="IPR006680">
    <property type="entry name" value="Amidohydro-rel"/>
</dbReference>
<dbReference type="AlphaFoldDB" id="A0AAQ3LFC6"/>
<sequence length="286" mass="32350">MKDIPIFDTHQHLIMANYWPYSWTKGLEPLEGHSFDYEAYLDASAGTGIAGTLFMETTPDDPYWNEETQYTLSMAANPDTLVRGVIANCRPEDEGTFEASIESIGSPYLKGLRRILHVVSDEISKQPAFVKGVRKIGEWDLTFDMCFFARQLPLALQLAKQCENTQFIIDHCGVPDIASDAFDPWREDIRALSELPNVVCKVSGVMAYCKPGEASATAVRPYVEHSIECFGWDRVVWGGDWPVCLLNTSLKSWVDVSRELVANESEDNQRKLFYQNAERIYKVSLT</sequence>
<organism evidence="3 4">
    <name type="scientific">Rubellicoccus peritrichatus</name>
    <dbReference type="NCBI Taxonomy" id="3080537"/>
    <lineage>
        <taxon>Bacteria</taxon>
        <taxon>Pseudomonadati</taxon>
        <taxon>Verrucomicrobiota</taxon>
        <taxon>Opitutia</taxon>
        <taxon>Puniceicoccales</taxon>
        <taxon>Cerasicoccaceae</taxon>
        <taxon>Rubellicoccus</taxon>
    </lineage>
</organism>
<dbReference type="PANTHER" id="PTHR43569:SF2">
    <property type="entry name" value="AMIDOHYDROLASE-RELATED DOMAIN-CONTAINING PROTEIN"/>
    <property type="match status" value="1"/>
</dbReference>
<evidence type="ECO:0000313" key="4">
    <source>
        <dbReference type="Proteomes" id="UP001304300"/>
    </source>
</evidence>
<dbReference type="SUPFAM" id="SSF51556">
    <property type="entry name" value="Metallo-dependent hydrolases"/>
    <property type="match status" value="1"/>
</dbReference>
<dbReference type="RefSeq" id="WP_317835228.1">
    <property type="nucleotide sequence ID" value="NZ_CP136920.1"/>
</dbReference>
<dbReference type="KEGG" id="puo:RZN69_06330"/>
<dbReference type="InterPro" id="IPR032466">
    <property type="entry name" value="Metal_Hydrolase"/>
</dbReference>
<evidence type="ECO:0000256" key="1">
    <source>
        <dbReference type="ARBA" id="ARBA00038310"/>
    </source>
</evidence>
<feature type="domain" description="Amidohydrolase-related" evidence="2">
    <location>
        <begin position="8"/>
        <end position="282"/>
    </location>
</feature>
<dbReference type="Proteomes" id="UP001304300">
    <property type="component" value="Chromosome"/>
</dbReference>
<gene>
    <name evidence="3" type="ORF">RZN69_06330</name>
</gene>
<comment type="similarity">
    <text evidence="1">Belongs to the metallo-dependent hydrolases superfamily.</text>
</comment>
<dbReference type="Gene3D" id="3.20.20.140">
    <property type="entry name" value="Metal-dependent hydrolases"/>
    <property type="match status" value="1"/>
</dbReference>